<dbReference type="Pfam" id="PF01471">
    <property type="entry name" value="PG_binding_1"/>
    <property type="match status" value="1"/>
</dbReference>
<dbReference type="InterPro" id="IPR036366">
    <property type="entry name" value="PGBDSf"/>
</dbReference>
<dbReference type="Gene3D" id="1.10.101.10">
    <property type="entry name" value="PGBD-like superfamily/PGBD"/>
    <property type="match status" value="1"/>
</dbReference>
<name>A0A8J7SGX6_9RHOB</name>
<comment type="caution">
    <text evidence="4">The sequence shown here is derived from an EMBL/GenBank/DDBJ whole genome shotgun (WGS) entry which is preliminary data.</text>
</comment>
<accession>A0A8J7SGX6</accession>
<reference evidence="4" key="1">
    <citation type="submission" date="2020-12" db="EMBL/GenBank/DDBJ databases">
        <title>Bacterial taxonomy.</title>
        <authorList>
            <person name="Pan X."/>
        </authorList>
    </citation>
    <scope>NUCLEOTIDE SEQUENCE</scope>
    <source>
        <strain evidence="4">M0105</strain>
    </source>
</reference>
<keyword evidence="5" id="KW-1185">Reference proteome</keyword>
<feature type="compositionally biased region" description="Polar residues" evidence="1">
    <location>
        <begin position="125"/>
        <end position="141"/>
    </location>
</feature>
<dbReference type="InterPro" id="IPR036365">
    <property type="entry name" value="PGBD-like_sf"/>
</dbReference>
<evidence type="ECO:0000256" key="1">
    <source>
        <dbReference type="SAM" id="MobiDB-lite"/>
    </source>
</evidence>
<organism evidence="4 5">
    <name type="scientific">Thermohalobaculum xanthum</name>
    <dbReference type="NCBI Taxonomy" id="2753746"/>
    <lineage>
        <taxon>Bacteria</taxon>
        <taxon>Pseudomonadati</taxon>
        <taxon>Pseudomonadota</taxon>
        <taxon>Alphaproteobacteria</taxon>
        <taxon>Rhodobacterales</taxon>
        <taxon>Paracoccaceae</taxon>
        <taxon>Thermohalobaculum</taxon>
    </lineage>
</organism>
<dbReference type="AlphaFoldDB" id="A0A8J7SGX6"/>
<evidence type="ECO:0000313" key="5">
    <source>
        <dbReference type="Proteomes" id="UP000655420"/>
    </source>
</evidence>
<evidence type="ECO:0000259" key="3">
    <source>
        <dbReference type="Pfam" id="PF01471"/>
    </source>
</evidence>
<feature type="signal peptide" evidence="2">
    <location>
        <begin position="1"/>
        <end position="26"/>
    </location>
</feature>
<feature type="chain" id="PRO_5035154412" evidence="2">
    <location>
        <begin position="27"/>
        <end position="268"/>
    </location>
</feature>
<feature type="region of interest" description="Disordered" evidence="1">
    <location>
        <begin position="103"/>
        <end position="161"/>
    </location>
</feature>
<dbReference type="InterPro" id="IPR002477">
    <property type="entry name" value="Peptidoglycan-bd-like"/>
</dbReference>
<feature type="domain" description="Peptidoglycan binding-like" evidence="3">
    <location>
        <begin position="44"/>
        <end position="92"/>
    </location>
</feature>
<evidence type="ECO:0000313" key="4">
    <source>
        <dbReference type="EMBL" id="MBK0401266.1"/>
    </source>
</evidence>
<proteinExistence type="predicted"/>
<dbReference type="RefSeq" id="WP_200613639.1">
    <property type="nucleotide sequence ID" value="NZ_JAEHHL010000017.1"/>
</dbReference>
<gene>
    <name evidence="4" type="ORF">H0I76_18875</name>
</gene>
<dbReference type="EMBL" id="JAEHHL010000017">
    <property type="protein sequence ID" value="MBK0401266.1"/>
    <property type="molecule type" value="Genomic_DNA"/>
</dbReference>
<dbReference type="Proteomes" id="UP000655420">
    <property type="component" value="Unassembled WGS sequence"/>
</dbReference>
<protein>
    <submittedName>
        <fullName evidence="4">Peptidoglycan-binding protein</fullName>
    </submittedName>
</protein>
<keyword evidence="2" id="KW-0732">Signal</keyword>
<dbReference type="SUPFAM" id="SSF47090">
    <property type="entry name" value="PGBD-like"/>
    <property type="match status" value="1"/>
</dbReference>
<sequence>MRAMRNILKNAAIALVLVGLPLAACAPGMRGEVPSGTSQHAMPVADAQSGLARLGFKPGPVDGIYGPRTRNAVMDYQRMRGLQVTGQIDQDFARSLDAEIAALPRRPAPKTTDVARAPAKGDLPQTDTNATGTIPGETTSDPLAPPPAVPQVPDTTYRQSDHDPSLVALTETRSEQLADVRFAEVDLDGDGDLDVIWNNTSSLYCGTAGCSFDIYFREGTGWRPVARLLAFEVDVAAGRTRGVRDILVTGRRGSALWQWNGRHYAPAA</sequence>
<evidence type="ECO:0000256" key="2">
    <source>
        <dbReference type="SAM" id="SignalP"/>
    </source>
</evidence>